<protein>
    <submittedName>
        <fullName evidence="2">PaaI family thioesterase</fullName>
    </submittedName>
</protein>
<dbReference type="CDD" id="cd03443">
    <property type="entry name" value="PaaI_thioesterase"/>
    <property type="match status" value="1"/>
</dbReference>
<keyword evidence="3" id="KW-1185">Reference proteome</keyword>
<name>A0A501XLL3_9SPHN</name>
<dbReference type="InterPro" id="IPR029069">
    <property type="entry name" value="HotDog_dom_sf"/>
</dbReference>
<evidence type="ECO:0000313" key="3">
    <source>
        <dbReference type="Proteomes" id="UP000319897"/>
    </source>
</evidence>
<sequence length="146" mass="15986">MAAKLVEEGPWKGWHAWHARPEGRFVDGLGSVYYRDEPPGILSCIETGRQHSNALGFLHGGFLMGFIDVTMFAAIREKLVQSAAVTLQCSTDFMGAGTIGKPLEGRGHVVKETGKLVWVAGTLTQDGGETLLCQWHGLLRKVPRNR</sequence>
<dbReference type="GO" id="GO:0016790">
    <property type="term" value="F:thiolester hydrolase activity"/>
    <property type="evidence" value="ECO:0007669"/>
    <property type="project" value="UniProtKB-ARBA"/>
</dbReference>
<dbReference type="Proteomes" id="UP000319897">
    <property type="component" value="Unassembled WGS sequence"/>
</dbReference>
<dbReference type="Gene3D" id="3.10.129.10">
    <property type="entry name" value="Hotdog Thioesterase"/>
    <property type="match status" value="1"/>
</dbReference>
<accession>A0A501XLL3</accession>
<dbReference type="EMBL" id="VFSU01000024">
    <property type="protein sequence ID" value="TPE61164.1"/>
    <property type="molecule type" value="Genomic_DNA"/>
</dbReference>
<dbReference type="AlphaFoldDB" id="A0A501XLL3"/>
<dbReference type="OrthoDB" id="5741080at2"/>
<dbReference type="RefSeq" id="WP_140928222.1">
    <property type="nucleotide sequence ID" value="NZ_VFSU01000024.1"/>
</dbReference>
<dbReference type="SUPFAM" id="SSF54637">
    <property type="entry name" value="Thioesterase/thiol ester dehydrase-isomerase"/>
    <property type="match status" value="1"/>
</dbReference>
<reference evidence="2 3" key="1">
    <citation type="submission" date="2019-06" db="EMBL/GenBank/DDBJ databases">
        <authorList>
            <person name="Lee I."/>
            <person name="Jang G.I."/>
            <person name="Hwang C.Y."/>
        </authorList>
    </citation>
    <scope>NUCLEOTIDE SEQUENCE [LARGE SCALE GENOMIC DNA]</scope>
    <source>
        <strain evidence="2 3">PAMC 28131</strain>
    </source>
</reference>
<comment type="caution">
    <text evidence="2">The sequence shown here is derived from an EMBL/GenBank/DDBJ whole genome shotgun (WGS) entry which is preliminary data.</text>
</comment>
<gene>
    <name evidence="2" type="ORF">FJQ54_09740</name>
</gene>
<feature type="domain" description="Thioesterase" evidence="1">
    <location>
        <begin position="56"/>
        <end position="130"/>
    </location>
</feature>
<evidence type="ECO:0000313" key="2">
    <source>
        <dbReference type="EMBL" id="TPE61164.1"/>
    </source>
</evidence>
<dbReference type="Pfam" id="PF03061">
    <property type="entry name" value="4HBT"/>
    <property type="match status" value="1"/>
</dbReference>
<proteinExistence type="predicted"/>
<dbReference type="InterPro" id="IPR006683">
    <property type="entry name" value="Thioestr_dom"/>
</dbReference>
<organism evidence="2 3">
    <name type="scientific">Sandaracinobacter neustonicus</name>
    <dbReference type="NCBI Taxonomy" id="1715348"/>
    <lineage>
        <taxon>Bacteria</taxon>
        <taxon>Pseudomonadati</taxon>
        <taxon>Pseudomonadota</taxon>
        <taxon>Alphaproteobacteria</taxon>
        <taxon>Sphingomonadales</taxon>
        <taxon>Sphingosinicellaceae</taxon>
        <taxon>Sandaracinobacter</taxon>
    </lineage>
</organism>
<evidence type="ECO:0000259" key="1">
    <source>
        <dbReference type="Pfam" id="PF03061"/>
    </source>
</evidence>